<feature type="compositionally biased region" description="Basic residues" evidence="1">
    <location>
        <begin position="413"/>
        <end position="428"/>
    </location>
</feature>
<evidence type="ECO:0000313" key="2">
    <source>
        <dbReference type="EMBL" id="GAA3695309.1"/>
    </source>
</evidence>
<comment type="caution">
    <text evidence="2">The sequence shown here is derived from an EMBL/GenBank/DDBJ whole genome shotgun (WGS) entry which is preliminary data.</text>
</comment>
<reference evidence="3" key="1">
    <citation type="journal article" date="2019" name="Int. J. Syst. Evol. Microbiol.">
        <title>The Global Catalogue of Microorganisms (GCM) 10K type strain sequencing project: providing services to taxonomists for standard genome sequencing and annotation.</title>
        <authorList>
            <consortium name="The Broad Institute Genomics Platform"/>
            <consortium name="The Broad Institute Genome Sequencing Center for Infectious Disease"/>
            <person name="Wu L."/>
            <person name="Ma J."/>
        </authorList>
    </citation>
    <scope>NUCLEOTIDE SEQUENCE [LARGE SCALE GENOMIC DNA]</scope>
    <source>
        <strain evidence="3">JCM 16904</strain>
    </source>
</reference>
<feature type="compositionally biased region" description="Low complexity" evidence="1">
    <location>
        <begin position="253"/>
        <end position="268"/>
    </location>
</feature>
<evidence type="ECO:0000256" key="1">
    <source>
        <dbReference type="SAM" id="MobiDB-lite"/>
    </source>
</evidence>
<dbReference type="Pfam" id="PF13730">
    <property type="entry name" value="HTH_36"/>
    <property type="match status" value="1"/>
</dbReference>
<proteinExistence type="predicted"/>
<feature type="region of interest" description="Disordered" evidence="1">
    <location>
        <begin position="411"/>
        <end position="455"/>
    </location>
</feature>
<evidence type="ECO:0008006" key="4">
    <source>
        <dbReference type="Google" id="ProtNLM"/>
    </source>
</evidence>
<dbReference type="EMBL" id="BAAAZP010000145">
    <property type="protein sequence ID" value="GAA3695309.1"/>
    <property type="molecule type" value="Genomic_DNA"/>
</dbReference>
<gene>
    <name evidence="2" type="ORF">GCM10022224_071150</name>
</gene>
<name>A0ABP7CRM8_9ACTN</name>
<accession>A0ABP7CRM8</accession>
<feature type="compositionally biased region" description="Basic and acidic residues" evidence="1">
    <location>
        <begin position="35"/>
        <end position="44"/>
    </location>
</feature>
<protein>
    <recommendedName>
        <fullName evidence="4">Helix-turn-helix domain-containing protein</fullName>
    </recommendedName>
</protein>
<sequence>MARRALKPVHAPASIAGTDASQPRQRPAAQSGIEQARRSGESRDIRDIPVSVRVSLAIRTLPDNHERREMSFEALNWAQNLAPVPMDSNGTSSASCAAVLVGLATHAGPDGTGAFPSTRTLVRYTRLAERTVRTALDRLHAHDVIRPGDPAIVAAHIKRGDRRPQVWNLAMERVRTDLEPGELKALEVMFPGVTARVNAAKAAAGEAPVDNSRAQPVDNRAGGVQHAHLVVPAGCSWGSDEVQAAQSRGVTVAPEPFSEPNNESPPASHASVGTSTPVDSRRPAGGDLECPEQVRTASIHRFVAKLGPDWPLSRSQIRRLSPAIVEALTAGWEPGVLAEYVGANTTGVRNPYAVLVSRLADLPGPPRESRQANVHQRTVVEATTEECVHGDTRPGACALCRCGMPVVDATHRPPARPRHHPPPAHLRRSTSSSDPGAHTAKHAAGAAPLPPANDA</sequence>
<feature type="compositionally biased region" description="Low complexity" evidence="1">
    <location>
        <begin position="435"/>
        <end position="447"/>
    </location>
</feature>
<feature type="region of interest" description="Disordered" evidence="1">
    <location>
        <begin position="1"/>
        <end position="44"/>
    </location>
</feature>
<evidence type="ECO:0000313" key="3">
    <source>
        <dbReference type="Proteomes" id="UP001500902"/>
    </source>
</evidence>
<dbReference type="Proteomes" id="UP001500902">
    <property type="component" value="Unassembled WGS sequence"/>
</dbReference>
<feature type="region of interest" description="Disordered" evidence="1">
    <location>
        <begin position="246"/>
        <end position="289"/>
    </location>
</feature>
<keyword evidence="3" id="KW-1185">Reference proteome</keyword>
<organism evidence="2 3">
    <name type="scientific">Nonomuraea antimicrobica</name>
    <dbReference type="NCBI Taxonomy" id="561173"/>
    <lineage>
        <taxon>Bacteria</taxon>
        <taxon>Bacillati</taxon>
        <taxon>Actinomycetota</taxon>
        <taxon>Actinomycetes</taxon>
        <taxon>Streptosporangiales</taxon>
        <taxon>Streptosporangiaceae</taxon>
        <taxon>Nonomuraea</taxon>
    </lineage>
</organism>